<proteinExistence type="inferred from homology"/>
<comment type="caution">
    <text evidence="4">The sequence shown here is derived from an EMBL/GenBank/DDBJ whole genome shotgun (WGS) entry which is preliminary data.</text>
</comment>
<dbReference type="GO" id="GO:0051213">
    <property type="term" value="F:dioxygenase activity"/>
    <property type="evidence" value="ECO:0007669"/>
    <property type="project" value="UniProtKB-KW"/>
</dbReference>
<dbReference type="GO" id="GO:0044283">
    <property type="term" value="P:small molecule biosynthetic process"/>
    <property type="evidence" value="ECO:0007669"/>
    <property type="project" value="UniProtKB-ARBA"/>
</dbReference>
<keyword evidence="2" id="KW-0560">Oxidoreductase</keyword>
<keyword evidence="5" id="KW-1185">Reference proteome</keyword>
<comment type="similarity">
    <text evidence="1 2">Belongs to the iron/ascorbate-dependent oxidoreductase family.</text>
</comment>
<dbReference type="InterPro" id="IPR005123">
    <property type="entry name" value="Oxoglu/Fe-dep_dioxygenase_dom"/>
</dbReference>
<dbReference type="InterPro" id="IPR050231">
    <property type="entry name" value="Iron_ascorbate_oxido_reductase"/>
</dbReference>
<gene>
    <name evidence="4" type="ORF">NUU61_007788</name>
</gene>
<dbReference type="EMBL" id="JAPMSZ010000010">
    <property type="protein sequence ID" value="KAJ5086481.1"/>
    <property type="molecule type" value="Genomic_DNA"/>
</dbReference>
<reference evidence="4" key="1">
    <citation type="submission" date="2022-11" db="EMBL/GenBank/DDBJ databases">
        <authorList>
            <person name="Petersen C."/>
        </authorList>
    </citation>
    <scope>NUCLEOTIDE SEQUENCE</scope>
    <source>
        <strain evidence="4">IBT 34128</strain>
    </source>
</reference>
<dbReference type="FunFam" id="2.60.120.330:FF:000045">
    <property type="entry name" value="Oxidoreductase, 2OG-Fe(II) oxygenase family, putative"/>
    <property type="match status" value="1"/>
</dbReference>
<organism evidence="4 5">
    <name type="scientific">Penicillium alfredii</name>
    <dbReference type="NCBI Taxonomy" id="1506179"/>
    <lineage>
        <taxon>Eukaryota</taxon>
        <taxon>Fungi</taxon>
        <taxon>Dikarya</taxon>
        <taxon>Ascomycota</taxon>
        <taxon>Pezizomycotina</taxon>
        <taxon>Eurotiomycetes</taxon>
        <taxon>Eurotiomycetidae</taxon>
        <taxon>Eurotiales</taxon>
        <taxon>Aspergillaceae</taxon>
        <taxon>Penicillium</taxon>
    </lineage>
</organism>
<dbReference type="AlphaFoldDB" id="A0A9W9ER93"/>
<dbReference type="Proteomes" id="UP001141434">
    <property type="component" value="Unassembled WGS sequence"/>
</dbReference>
<dbReference type="InterPro" id="IPR026992">
    <property type="entry name" value="DIOX_N"/>
</dbReference>
<evidence type="ECO:0000256" key="2">
    <source>
        <dbReference type="RuleBase" id="RU003682"/>
    </source>
</evidence>
<evidence type="ECO:0000259" key="3">
    <source>
        <dbReference type="PROSITE" id="PS51471"/>
    </source>
</evidence>
<keyword evidence="2" id="KW-0479">Metal-binding</keyword>
<dbReference type="GeneID" id="81397482"/>
<evidence type="ECO:0000313" key="4">
    <source>
        <dbReference type="EMBL" id="KAJ5086481.1"/>
    </source>
</evidence>
<dbReference type="GO" id="GO:0046872">
    <property type="term" value="F:metal ion binding"/>
    <property type="evidence" value="ECO:0007669"/>
    <property type="project" value="UniProtKB-KW"/>
</dbReference>
<dbReference type="SUPFAM" id="SSF51197">
    <property type="entry name" value="Clavaminate synthase-like"/>
    <property type="match status" value="1"/>
</dbReference>
<dbReference type="InterPro" id="IPR044861">
    <property type="entry name" value="IPNS-like_FE2OG_OXY"/>
</dbReference>
<dbReference type="PANTHER" id="PTHR47990">
    <property type="entry name" value="2-OXOGLUTARATE (2OG) AND FE(II)-DEPENDENT OXYGENASE SUPERFAMILY PROTEIN-RELATED"/>
    <property type="match status" value="1"/>
</dbReference>
<dbReference type="InterPro" id="IPR027443">
    <property type="entry name" value="IPNS-like_sf"/>
</dbReference>
<dbReference type="PROSITE" id="PS51471">
    <property type="entry name" value="FE2OG_OXY"/>
    <property type="match status" value="1"/>
</dbReference>
<name>A0A9W9ER93_9EURO</name>
<accession>A0A9W9ER93</accession>
<dbReference type="Pfam" id="PF14226">
    <property type="entry name" value="DIOX_N"/>
    <property type="match status" value="1"/>
</dbReference>
<dbReference type="Gene3D" id="2.60.120.330">
    <property type="entry name" value="B-lactam Antibiotic, Isopenicillin N Synthase, Chain"/>
    <property type="match status" value="1"/>
</dbReference>
<dbReference type="RefSeq" id="XP_056508606.1">
    <property type="nucleotide sequence ID" value="XM_056658313.1"/>
</dbReference>
<dbReference type="OrthoDB" id="288590at2759"/>
<keyword evidence="2" id="KW-0408">Iron</keyword>
<evidence type="ECO:0000313" key="5">
    <source>
        <dbReference type="Proteomes" id="UP001141434"/>
    </source>
</evidence>
<reference evidence="4" key="2">
    <citation type="journal article" date="2023" name="IMA Fungus">
        <title>Comparative genomic study of the Penicillium genus elucidates a diverse pangenome and 15 lateral gene transfer events.</title>
        <authorList>
            <person name="Petersen C."/>
            <person name="Sorensen T."/>
            <person name="Nielsen M.R."/>
            <person name="Sondergaard T.E."/>
            <person name="Sorensen J.L."/>
            <person name="Fitzpatrick D.A."/>
            <person name="Frisvad J.C."/>
            <person name="Nielsen K.L."/>
        </authorList>
    </citation>
    <scope>NUCLEOTIDE SEQUENCE</scope>
    <source>
        <strain evidence="4">IBT 34128</strain>
    </source>
</reference>
<sequence>MSFQTNPTPVMNNFPGLPPFPDDASTAPLLRLSLRKLLAGDAAECEKLFMSSKDIGFFYLDLQDVEQGTSLLDDADALFRVGEALFELSPEDKQQYDFSAQNSYFGYKAQGAAVVDKQGNLDRNEFYNVSKDDILGVSGQLPAPETLHQSRARLASFMRGSHSIVKTILTILNKHLRLPEGMLSNLHRQYAASGDQVRFVKAPPQPVDDRRTALGQHTDFGSVTVLFNRLGGLQVLPPGADAEWVYVRPLPGHAIVNLGDAMVKFTNGLLRSNIHRVVAPPGRQADSTRYSLVYFARPEDSVLLRRLEGSEDIPRVMDGDAEEVVNSKDWIIRRALGRRVDLGGEVDFDKAAGTEQMSRRIQV</sequence>
<feature type="domain" description="Fe2OG dioxygenase" evidence="3">
    <location>
        <begin position="193"/>
        <end position="298"/>
    </location>
</feature>
<dbReference type="Pfam" id="PF03171">
    <property type="entry name" value="2OG-FeII_Oxy"/>
    <property type="match status" value="1"/>
</dbReference>
<protein>
    <submittedName>
        <fullName evidence="4">Oxoglutarate/iron-dependent dioxygenase</fullName>
    </submittedName>
</protein>
<evidence type="ECO:0000256" key="1">
    <source>
        <dbReference type="ARBA" id="ARBA00008056"/>
    </source>
</evidence>
<keyword evidence="4" id="KW-0223">Dioxygenase</keyword>